<accession>A0A2K3KM04</accession>
<dbReference type="InterPro" id="IPR043502">
    <property type="entry name" value="DNA/RNA_pol_sf"/>
</dbReference>
<evidence type="ECO:0000313" key="2">
    <source>
        <dbReference type="EMBL" id="PNX67289.1"/>
    </source>
</evidence>
<name>A0A2K3KM04_TRIPR</name>
<sequence length="159" mass="17784">MNKLEEVLQLLDKHKLVVNQKKCSFGKRTVEYLGHLINKEGVAVDPSKVNSVLQWPTPKNVKGVRGFLGLAGYCRKFIRDYGKIAKPLTELTKKDNFKWGVEAQQAFEELKKKLTTAPVLSLPNFDKDFLIECDASGGGIGAILMQDKRPIAYYSKALG</sequence>
<reference evidence="2 3" key="2">
    <citation type="journal article" date="2017" name="Front. Plant Sci.">
        <title>Gene Classification and Mining of Molecular Markers Useful in Red Clover (Trifolium pratense) Breeding.</title>
        <authorList>
            <person name="Istvanek J."/>
            <person name="Dluhosova J."/>
            <person name="Dluhos P."/>
            <person name="Patkova L."/>
            <person name="Nedelnik J."/>
            <person name="Repkova J."/>
        </authorList>
    </citation>
    <scope>NUCLEOTIDE SEQUENCE [LARGE SCALE GENOMIC DNA]</scope>
    <source>
        <strain evidence="3">cv. Tatra</strain>
        <tissue evidence="2">Young leaves</tissue>
    </source>
</reference>
<dbReference type="InterPro" id="IPR043128">
    <property type="entry name" value="Rev_trsase/Diguanyl_cyclase"/>
</dbReference>
<dbReference type="PANTHER" id="PTHR33064:SF37">
    <property type="entry name" value="RIBONUCLEASE H"/>
    <property type="match status" value="1"/>
</dbReference>
<dbReference type="FunFam" id="3.30.70.270:FF:000020">
    <property type="entry name" value="Transposon Tf2-6 polyprotein-like Protein"/>
    <property type="match status" value="1"/>
</dbReference>
<dbReference type="Proteomes" id="UP000236291">
    <property type="component" value="Unassembled WGS sequence"/>
</dbReference>
<dbReference type="AlphaFoldDB" id="A0A2K3KM04"/>
<gene>
    <name evidence="2" type="ORF">L195_g055549</name>
</gene>
<organism evidence="2 3">
    <name type="scientific">Trifolium pratense</name>
    <name type="common">Red clover</name>
    <dbReference type="NCBI Taxonomy" id="57577"/>
    <lineage>
        <taxon>Eukaryota</taxon>
        <taxon>Viridiplantae</taxon>
        <taxon>Streptophyta</taxon>
        <taxon>Embryophyta</taxon>
        <taxon>Tracheophyta</taxon>
        <taxon>Spermatophyta</taxon>
        <taxon>Magnoliopsida</taxon>
        <taxon>eudicotyledons</taxon>
        <taxon>Gunneridae</taxon>
        <taxon>Pentapetalae</taxon>
        <taxon>rosids</taxon>
        <taxon>fabids</taxon>
        <taxon>Fabales</taxon>
        <taxon>Fabaceae</taxon>
        <taxon>Papilionoideae</taxon>
        <taxon>50 kb inversion clade</taxon>
        <taxon>NPAAA clade</taxon>
        <taxon>Hologalegina</taxon>
        <taxon>IRL clade</taxon>
        <taxon>Trifolieae</taxon>
        <taxon>Trifolium</taxon>
    </lineage>
</organism>
<evidence type="ECO:0000313" key="3">
    <source>
        <dbReference type="Proteomes" id="UP000236291"/>
    </source>
</evidence>
<comment type="caution">
    <text evidence="2">The sequence shown here is derived from an EMBL/GenBank/DDBJ whole genome shotgun (WGS) entry which is preliminary data.</text>
</comment>
<dbReference type="SUPFAM" id="SSF56672">
    <property type="entry name" value="DNA/RNA polymerases"/>
    <property type="match status" value="1"/>
</dbReference>
<dbReference type="STRING" id="57577.A0A2K3KM04"/>
<proteinExistence type="predicted"/>
<dbReference type="InterPro" id="IPR041577">
    <property type="entry name" value="RT_RNaseH_2"/>
</dbReference>
<dbReference type="Gene3D" id="3.30.70.270">
    <property type="match status" value="2"/>
</dbReference>
<evidence type="ECO:0000259" key="1">
    <source>
        <dbReference type="Pfam" id="PF17919"/>
    </source>
</evidence>
<dbReference type="Pfam" id="PF17919">
    <property type="entry name" value="RT_RNaseH_2"/>
    <property type="match status" value="1"/>
</dbReference>
<feature type="domain" description="Reverse transcriptase/retrotransposon-derived protein RNase H-like" evidence="1">
    <location>
        <begin position="99"/>
        <end position="158"/>
    </location>
</feature>
<reference evidence="2 3" key="1">
    <citation type="journal article" date="2014" name="Am. J. Bot.">
        <title>Genome assembly and annotation for red clover (Trifolium pratense; Fabaceae).</title>
        <authorList>
            <person name="Istvanek J."/>
            <person name="Jaros M."/>
            <person name="Krenek A."/>
            <person name="Repkova J."/>
        </authorList>
    </citation>
    <scope>NUCLEOTIDE SEQUENCE [LARGE SCALE GENOMIC DNA]</scope>
    <source>
        <strain evidence="3">cv. Tatra</strain>
        <tissue evidence="2">Young leaves</tissue>
    </source>
</reference>
<dbReference type="InterPro" id="IPR051320">
    <property type="entry name" value="Viral_Replic_Matur_Polypro"/>
</dbReference>
<dbReference type="PANTHER" id="PTHR33064">
    <property type="entry name" value="POL PROTEIN"/>
    <property type="match status" value="1"/>
</dbReference>
<protein>
    <submittedName>
        <fullName evidence="2">Retrotransposon-related protein</fullName>
    </submittedName>
</protein>
<dbReference type="EMBL" id="ASHM01101597">
    <property type="protein sequence ID" value="PNX67289.1"/>
    <property type="molecule type" value="Genomic_DNA"/>
</dbReference>
<feature type="non-terminal residue" evidence="2">
    <location>
        <position position="159"/>
    </location>
</feature>